<evidence type="ECO:0000313" key="4">
    <source>
        <dbReference type="Proteomes" id="UP001150238"/>
    </source>
</evidence>
<protein>
    <submittedName>
        <fullName evidence="3">Uncharacterized protein</fullName>
    </submittedName>
</protein>
<reference evidence="3" key="1">
    <citation type="submission" date="2022-08" db="EMBL/GenBank/DDBJ databases">
        <authorList>
            <consortium name="DOE Joint Genome Institute"/>
            <person name="Min B."/>
            <person name="Riley R."/>
            <person name="Sierra-Patev S."/>
            <person name="Naranjo-Ortiz M."/>
            <person name="Looney B."/>
            <person name="Konkel Z."/>
            <person name="Slot J.C."/>
            <person name="Sakamoto Y."/>
            <person name="Steenwyk J.L."/>
            <person name="Rokas A."/>
            <person name="Carro J."/>
            <person name="Camarero S."/>
            <person name="Ferreira P."/>
            <person name="Molpeceres G."/>
            <person name="Ruiz-Duenas F.J."/>
            <person name="Serrano A."/>
            <person name="Henrissat B."/>
            <person name="Drula E."/>
            <person name="Hughes K.W."/>
            <person name="Mata J.L."/>
            <person name="Ishikawa N.K."/>
            <person name="Vargas-Isla R."/>
            <person name="Ushijima S."/>
            <person name="Smith C.A."/>
            <person name="Ahrendt S."/>
            <person name="Andreopoulos W."/>
            <person name="He G."/>
            <person name="Labutti K."/>
            <person name="Lipzen A."/>
            <person name="Ng V."/>
            <person name="Sandor L."/>
            <person name="Barry K."/>
            <person name="Martinez A.T."/>
            <person name="Xiao Y."/>
            <person name="Gibbons J.G."/>
            <person name="Terashima K."/>
            <person name="Hibbett D.S."/>
            <person name="Grigoriev I.V."/>
        </authorList>
    </citation>
    <scope>NUCLEOTIDE SEQUENCE</scope>
    <source>
        <strain evidence="3">Sp2 HRB7682 ss15</strain>
    </source>
</reference>
<evidence type="ECO:0000313" key="3">
    <source>
        <dbReference type="EMBL" id="KAJ4492087.1"/>
    </source>
</evidence>
<feature type="signal peptide" evidence="2">
    <location>
        <begin position="1"/>
        <end position="25"/>
    </location>
</feature>
<accession>A0A9W9AXN0</accession>
<organism evidence="3 4">
    <name type="scientific">Lentinula lateritia</name>
    <dbReference type="NCBI Taxonomy" id="40482"/>
    <lineage>
        <taxon>Eukaryota</taxon>
        <taxon>Fungi</taxon>
        <taxon>Dikarya</taxon>
        <taxon>Basidiomycota</taxon>
        <taxon>Agaricomycotina</taxon>
        <taxon>Agaricomycetes</taxon>
        <taxon>Agaricomycetidae</taxon>
        <taxon>Agaricales</taxon>
        <taxon>Marasmiineae</taxon>
        <taxon>Omphalotaceae</taxon>
        <taxon>Lentinula</taxon>
    </lineage>
</organism>
<reference evidence="3" key="2">
    <citation type="journal article" date="2023" name="Proc. Natl. Acad. Sci. U.S.A.">
        <title>A global phylogenomic analysis of the shiitake genus Lentinula.</title>
        <authorList>
            <person name="Sierra-Patev S."/>
            <person name="Min B."/>
            <person name="Naranjo-Ortiz M."/>
            <person name="Looney B."/>
            <person name="Konkel Z."/>
            <person name="Slot J.C."/>
            <person name="Sakamoto Y."/>
            <person name="Steenwyk J.L."/>
            <person name="Rokas A."/>
            <person name="Carro J."/>
            <person name="Camarero S."/>
            <person name="Ferreira P."/>
            <person name="Molpeceres G."/>
            <person name="Ruiz-Duenas F.J."/>
            <person name="Serrano A."/>
            <person name="Henrissat B."/>
            <person name="Drula E."/>
            <person name="Hughes K.W."/>
            <person name="Mata J.L."/>
            <person name="Ishikawa N.K."/>
            <person name="Vargas-Isla R."/>
            <person name="Ushijima S."/>
            <person name="Smith C.A."/>
            <person name="Donoghue J."/>
            <person name="Ahrendt S."/>
            <person name="Andreopoulos W."/>
            <person name="He G."/>
            <person name="LaButti K."/>
            <person name="Lipzen A."/>
            <person name="Ng V."/>
            <person name="Riley R."/>
            <person name="Sandor L."/>
            <person name="Barry K."/>
            <person name="Martinez A.T."/>
            <person name="Xiao Y."/>
            <person name="Gibbons J.G."/>
            <person name="Terashima K."/>
            <person name="Grigoriev I.V."/>
            <person name="Hibbett D."/>
        </authorList>
    </citation>
    <scope>NUCLEOTIDE SEQUENCE</scope>
    <source>
        <strain evidence="3">Sp2 HRB7682 ss15</strain>
    </source>
</reference>
<dbReference type="Proteomes" id="UP001150238">
    <property type="component" value="Unassembled WGS sequence"/>
</dbReference>
<evidence type="ECO:0000256" key="1">
    <source>
        <dbReference type="SAM" id="MobiDB-lite"/>
    </source>
</evidence>
<feature type="compositionally biased region" description="Basic and acidic residues" evidence="1">
    <location>
        <begin position="116"/>
        <end position="131"/>
    </location>
</feature>
<dbReference type="EMBL" id="JANVFS010000005">
    <property type="protein sequence ID" value="KAJ4492087.1"/>
    <property type="molecule type" value="Genomic_DNA"/>
</dbReference>
<feature type="region of interest" description="Disordered" evidence="1">
    <location>
        <begin position="85"/>
        <end position="169"/>
    </location>
</feature>
<gene>
    <name evidence="3" type="ORF">C8J55DRAFT_556485</name>
</gene>
<keyword evidence="2" id="KW-0732">Signal</keyword>
<evidence type="ECO:0000256" key="2">
    <source>
        <dbReference type="SAM" id="SignalP"/>
    </source>
</evidence>
<name>A0A9W9AXN0_9AGAR</name>
<comment type="caution">
    <text evidence="3">The sequence shown here is derived from an EMBL/GenBank/DDBJ whole genome shotgun (WGS) entry which is preliminary data.</text>
</comment>
<sequence length="169" mass="18455">MNCVYTALGLALLALPLALISLNLSDDRELQGLSLSPSSRLSVGPSCYRSVTYGFAATTNDAGAFSTGISIVFIIIIDDGHTMTTTPHCSSSSSPPPIQTTDTPHTSFDTAHKRRVSEVRTEQDGHLDHHDNKQHRQQQTSEQPMKKRRVASPSPSRSPAPVKQYNIRK</sequence>
<dbReference type="AlphaFoldDB" id="A0A9W9AXN0"/>
<proteinExistence type="predicted"/>
<feature type="compositionally biased region" description="Low complexity" evidence="1">
    <location>
        <begin position="151"/>
        <end position="163"/>
    </location>
</feature>
<feature type="chain" id="PRO_5040837057" evidence="2">
    <location>
        <begin position="26"/>
        <end position="169"/>
    </location>
</feature>
<feature type="compositionally biased region" description="Low complexity" evidence="1">
    <location>
        <begin position="85"/>
        <end position="104"/>
    </location>
</feature>